<reference evidence="1 2" key="2">
    <citation type="journal article" date="2003" name="J. Virol.">
        <title>Complete genomic sequence and comparative analysis of the tumorigenic poxvirus Yaba monkey tumor virus.</title>
        <authorList>
            <person name="Brunetti C.R."/>
            <person name="Amano H."/>
            <person name="Ueda Y."/>
            <person name="Qin J."/>
            <person name="Miyamura T."/>
            <person name="Suzuki T."/>
            <person name="Li X."/>
            <person name="Barrett J.W."/>
            <person name="McFadden G."/>
        </authorList>
    </citation>
    <scope>NUCLEOTIDE SEQUENCE [LARGE SCALE GENOMIC DNA]</scope>
    <source>
        <strain evidence="2">VR587</strain>
    </source>
</reference>
<dbReference type="EMBL" id="AY386371">
    <property type="protein sequence ID" value="AAR07449.1"/>
    <property type="molecule type" value="Genomic_DNA"/>
</dbReference>
<organismHost>
    <name type="scientific">Erythrocebus patas</name>
    <name type="common">Red guenon</name>
    <name type="synonym">Cercopithecus patas</name>
    <dbReference type="NCBI Taxonomy" id="9538"/>
</organismHost>
<organismHost>
    <name type="scientific">Homo sapiens</name>
    <name type="common">Human</name>
    <dbReference type="NCBI Taxonomy" id="9606"/>
</organismHost>
<protein>
    <submittedName>
        <fullName evidence="1">93L</fullName>
    </submittedName>
</protein>
<dbReference type="Pfam" id="PF05288">
    <property type="entry name" value="Pox_A3L"/>
    <property type="match status" value="1"/>
</dbReference>
<sequence>MSWHLKYNVVLDEPKKCSKCFSNLFEYIVQDSETMKIMLEDQPKKLQTLKRFLSATRNKHFTYKILDEEIRRVLT</sequence>
<dbReference type="KEGG" id="vg:2943711"/>
<dbReference type="GeneID" id="2943711"/>
<evidence type="ECO:0000313" key="1">
    <source>
        <dbReference type="EMBL" id="AAR07449.1"/>
    </source>
</evidence>
<reference evidence="1 2" key="3">
    <citation type="journal article" date="2003" name="Proc. Natl. Acad. Sci. U.S.A.">
        <title>A secreted high-affinity inhibitor of human TNF from Tanapox virus.</title>
        <authorList>
            <person name="Brunetti C.R."/>
            <person name="Paulose-Murphy M."/>
            <person name="Singh R."/>
            <person name="Qin J."/>
            <person name="Barrett J.W."/>
            <person name="Tardivel A."/>
            <person name="Schneider P."/>
            <person name="Essani K."/>
            <person name="McFadden G."/>
        </authorList>
    </citation>
    <scope>NUCLEOTIDE SEQUENCE [LARGE SCALE GENOMIC DNA]</scope>
    <source>
        <strain evidence="2">VR587</strain>
    </source>
</reference>
<keyword evidence="2" id="KW-1185">Reference proteome</keyword>
<organismHost>
    <name type="scientific">Macaca</name>
    <name type="common">macaques</name>
    <dbReference type="NCBI Taxonomy" id="9539"/>
</organismHost>
<accession>Q6TUS5</accession>
<reference evidence="1 2" key="1">
    <citation type="journal article" date="1995" name="J. Gen. Virol.">
        <title>Identification and characterization of the thymidine kinase gene of Yaba virus.</title>
        <authorList>
            <person name="Amano H."/>
            <person name="Ueda Y."/>
            <person name="Miyamura T."/>
        </authorList>
    </citation>
    <scope>NUCLEOTIDE SEQUENCE [LARGE SCALE GENOMIC DNA]</scope>
    <source>
        <strain evidence="2">VR587</strain>
    </source>
</reference>
<organismHost>
    <name type="scientific">Papio hamadryas</name>
    <name type="common">Hamadryas baboon</name>
    <dbReference type="NCBI Taxonomy" id="9557"/>
</organismHost>
<dbReference type="RefSeq" id="NP_938348.1">
    <property type="nucleotide sequence ID" value="NC_005179.1"/>
</dbReference>
<dbReference type="InterPro" id="IPR007952">
    <property type="entry name" value="Poxvirus_A2.5L"/>
</dbReference>
<proteinExistence type="predicted"/>
<evidence type="ECO:0000313" key="2">
    <source>
        <dbReference type="Proteomes" id="UP000008596"/>
    </source>
</evidence>
<name>Q6TUS5_YMTV5</name>
<dbReference type="Proteomes" id="UP000008596">
    <property type="component" value="Segment"/>
</dbReference>
<organism evidence="1 2">
    <name type="scientific">Yaba monkey tumor virus (strain VR587)</name>
    <name type="common">YMTV</name>
    <dbReference type="NCBI Taxonomy" id="928314"/>
    <lineage>
        <taxon>Viruses</taxon>
        <taxon>Varidnaviria</taxon>
        <taxon>Bamfordvirae</taxon>
        <taxon>Nucleocytoviricota</taxon>
        <taxon>Pokkesviricetes</taxon>
        <taxon>Chitovirales</taxon>
        <taxon>Poxviridae</taxon>
        <taxon>Chordopoxvirinae</taxon>
        <taxon>Yatapoxvirus</taxon>
        <taxon>Yatapoxvirus yabapox</taxon>
        <taxon>Yaba monkey tumor virus</taxon>
    </lineage>
</organism>